<name>A0A4Q7VNH0_9BURK</name>
<protein>
    <submittedName>
        <fullName evidence="7">TetR family transcriptional regulator</fullName>
    </submittedName>
</protein>
<evidence type="ECO:0000313" key="8">
    <source>
        <dbReference type="Proteomes" id="UP000293671"/>
    </source>
</evidence>
<sequence length="221" mass="23993">MTTGSSPCGSSGARRRRKHARAGELRDAALSLFAEKGFDATRTEEIAARAGIAKGTLYLYFPSKEKLLQAAIASPALEALAKLRPMAGRAGSSTDVLRRMLLDIWTHLRNETVGRALKLAIAEAPRFPEIMDSCRCGVVKPLHASIAEVVRQGMDRGELRRMDADVVAHSLLLPMLMSCMHWHLIDPDASADRCLSEAFIPQHVELVLQGLAPAHGASVHP</sequence>
<dbReference type="InterPro" id="IPR001647">
    <property type="entry name" value="HTH_TetR"/>
</dbReference>
<feature type="domain" description="HTH tetR-type" evidence="6">
    <location>
        <begin position="19"/>
        <end position="79"/>
    </location>
</feature>
<dbReference type="Pfam" id="PF00440">
    <property type="entry name" value="TetR_N"/>
    <property type="match status" value="1"/>
</dbReference>
<dbReference type="PANTHER" id="PTHR30055:SF234">
    <property type="entry name" value="HTH-TYPE TRANSCRIPTIONAL REGULATOR BETI"/>
    <property type="match status" value="1"/>
</dbReference>
<dbReference type="PANTHER" id="PTHR30055">
    <property type="entry name" value="HTH-TYPE TRANSCRIPTIONAL REGULATOR RUTR"/>
    <property type="match status" value="1"/>
</dbReference>
<dbReference type="Proteomes" id="UP000293671">
    <property type="component" value="Unassembled WGS sequence"/>
</dbReference>
<evidence type="ECO:0000259" key="6">
    <source>
        <dbReference type="PROSITE" id="PS50977"/>
    </source>
</evidence>
<evidence type="ECO:0000313" key="7">
    <source>
        <dbReference type="EMBL" id="RZT97774.1"/>
    </source>
</evidence>
<proteinExistence type="predicted"/>
<dbReference type="Pfam" id="PF16859">
    <property type="entry name" value="TetR_C_11"/>
    <property type="match status" value="1"/>
</dbReference>
<dbReference type="GO" id="GO:0003700">
    <property type="term" value="F:DNA-binding transcription factor activity"/>
    <property type="evidence" value="ECO:0007669"/>
    <property type="project" value="TreeGrafter"/>
</dbReference>
<dbReference type="RefSeq" id="WP_130431928.1">
    <property type="nucleotide sequence ID" value="NZ_SHKP01000006.1"/>
</dbReference>
<evidence type="ECO:0000256" key="5">
    <source>
        <dbReference type="SAM" id="MobiDB-lite"/>
    </source>
</evidence>
<keyword evidence="2 4" id="KW-0238">DNA-binding</keyword>
<dbReference type="InterPro" id="IPR050109">
    <property type="entry name" value="HTH-type_TetR-like_transc_reg"/>
</dbReference>
<dbReference type="PROSITE" id="PS50977">
    <property type="entry name" value="HTH_TETR_2"/>
    <property type="match status" value="1"/>
</dbReference>
<dbReference type="AlphaFoldDB" id="A0A4Q7VNH0"/>
<organism evidence="7 8">
    <name type="scientific">Rivibacter subsaxonicus</name>
    <dbReference type="NCBI Taxonomy" id="457575"/>
    <lineage>
        <taxon>Bacteria</taxon>
        <taxon>Pseudomonadati</taxon>
        <taxon>Pseudomonadota</taxon>
        <taxon>Betaproteobacteria</taxon>
        <taxon>Burkholderiales</taxon>
        <taxon>Rivibacter</taxon>
    </lineage>
</organism>
<comment type="caution">
    <text evidence="7">The sequence shown here is derived from an EMBL/GenBank/DDBJ whole genome shotgun (WGS) entry which is preliminary data.</text>
</comment>
<dbReference type="OrthoDB" id="9809994at2"/>
<evidence type="ECO:0000256" key="4">
    <source>
        <dbReference type="PROSITE-ProRule" id="PRU00335"/>
    </source>
</evidence>
<dbReference type="InterPro" id="IPR009057">
    <property type="entry name" value="Homeodomain-like_sf"/>
</dbReference>
<dbReference type="FunFam" id="1.10.10.60:FF:000141">
    <property type="entry name" value="TetR family transcriptional regulator"/>
    <property type="match status" value="1"/>
</dbReference>
<accession>A0A4Q7VNH0</accession>
<dbReference type="EMBL" id="SHKP01000006">
    <property type="protein sequence ID" value="RZT97774.1"/>
    <property type="molecule type" value="Genomic_DNA"/>
</dbReference>
<dbReference type="InterPro" id="IPR011075">
    <property type="entry name" value="TetR_C"/>
</dbReference>
<keyword evidence="1" id="KW-0805">Transcription regulation</keyword>
<dbReference type="SUPFAM" id="SSF48498">
    <property type="entry name" value="Tetracyclin repressor-like, C-terminal domain"/>
    <property type="match status" value="1"/>
</dbReference>
<feature type="DNA-binding region" description="H-T-H motif" evidence="4">
    <location>
        <begin position="42"/>
        <end position="61"/>
    </location>
</feature>
<evidence type="ECO:0000256" key="3">
    <source>
        <dbReference type="ARBA" id="ARBA00023163"/>
    </source>
</evidence>
<dbReference type="SUPFAM" id="SSF46689">
    <property type="entry name" value="Homeodomain-like"/>
    <property type="match status" value="1"/>
</dbReference>
<evidence type="ECO:0000256" key="2">
    <source>
        <dbReference type="ARBA" id="ARBA00023125"/>
    </source>
</evidence>
<feature type="region of interest" description="Disordered" evidence="5">
    <location>
        <begin position="1"/>
        <end position="22"/>
    </location>
</feature>
<dbReference type="Gene3D" id="1.10.10.60">
    <property type="entry name" value="Homeodomain-like"/>
    <property type="match status" value="1"/>
</dbReference>
<keyword evidence="3" id="KW-0804">Transcription</keyword>
<keyword evidence="8" id="KW-1185">Reference proteome</keyword>
<reference evidence="7 8" key="1">
    <citation type="submission" date="2019-02" db="EMBL/GenBank/DDBJ databases">
        <title>Genomic Encyclopedia of Type Strains, Phase IV (KMG-IV): sequencing the most valuable type-strain genomes for metagenomic binning, comparative biology and taxonomic classification.</title>
        <authorList>
            <person name="Goeker M."/>
        </authorList>
    </citation>
    <scope>NUCLEOTIDE SEQUENCE [LARGE SCALE GENOMIC DNA]</scope>
    <source>
        <strain evidence="7 8">DSM 19570</strain>
    </source>
</reference>
<gene>
    <name evidence="7" type="ORF">EV670_2168</name>
</gene>
<evidence type="ECO:0000256" key="1">
    <source>
        <dbReference type="ARBA" id="ARBA00023015"/>
    </source>
</evidence>
<dbReference type="Gene3D" id="1.10.357.10">
    <property type="entry name" value="Tetracycline Repressor, domain 2"/>
    <property type="match status" value="1"/>
</dbReference>
<dbReference type="GO" id="GO:0000976">
    <property type="term" value="F:transcription cis-regulatory region binding"/>
    <property type="evidence" value="ECO:0007669"/>
    <property type="project" value="TreeGrafter"/>
</dbReference>
<dbReference type="InterPro" id="IPR036271">
    <property type="entry name" value="Tet_transcr_reg_TetR-rel_C_sf"/>
</dbReference>
<dbReference type="PRINTS" id="PR00455">
    <property type="entry name" value="HTHTETR"/>
</dbReference>